<dbReference type="GO" id="GO:0046872">
    <property type="term" value="F:metal ion binding"/>
    <property type="evidence" value="ECO:0007669"/>
    <property type="project" value="UniProtKB-KW"/>
</dbReference>
<keyword evidence="3" id="KW-0732">Signal</keyword>
<evidence type="ECO:0000313" key="6">
    <source>
        <dbReference type="Proteomes" id="UP000000310"/>
    </source>
</evidence>
<dbReference type="InterPro" id="IPR012334">
    <property type="entry name" value="Pectin_lyas_fold"/>
</dbReference>
<dbReference type="KEGG" id="psn:Pedsa_1800"/>
<dbReference type="Proteomes" id="UP000000310">
    <property type="component" value="Chromosome"/>
</dbReference>
<name>F0S893_PSESL</name>
<dbReference type="RefSeq" id="WP_013632845.1">
    <property type="nucleotide sequence ID" value="NC_015177.1"/>
</dbReference>
<evidence type="ECO:0000256" key="3">
    <source>
        <dbReference type="SAM" id="SignalP"/>
    </source>
</evidence>
<feature type="chain" id="PRO_5003260206" description="Secretion system C-terminal sorting domain-containing protein" evidence="3">
    <location>
        <begin position="22"/>
        <end position="1004"/>
    </location>
</feature>
<dbReference type="OrthoDB" id="9803616at2"/>
<dbReference type="InterPro" id="IPR026444">
    <property type="entry name" value="Secre_tail"/>
</dbReference>
<protein>
    <recommendedName>
        <fullName evidence="4">Secretion system C-terminal sorting domain-containing protein</fullName>
    </recommendedName>
</protein>
<dbReference type="Gene3D" id="2.160.20.10">
    <property type="entry name" value="Single-stranded right-handed beta-helix, Pectin lyase-like"/>
    <property type="match status" value="1"/>
</dbReference>
<feature type="domain" description="Secretion system C-terminal sorting" evidence="4">
    <location>
        <begin position="930"/>
        <end position="996"/>
    </location>
</feature>
<dbReference type="AlphaFoldDB" id="F0S893"/>
<evidence type="ECO:0000313" key="5">
    <source>
        <dbReference type="EMBL" id="ADY52355.1"/>
    </source>
</evidence>
<dbReference type="HOGENOM" id="CLU_298945_0_0_10"/>
<sequence length="1004" mass="109992">MKRNLHILLILLCFTFYKVNAQTAANASWSLTSNQNAVTSGSVTATNQLLHTLNHFDYISGGERTIPSGNTWPAESSYNATRYMEYAIAPASGYTLNISEIEASLSFNGSGAGRASIFWSTDKSNFTPISGTIILNSSSSPTPYTFDNLNIDIHDGDTLFLRIFPWTTSVITGKYLVAKNIKITGTASTAPQVTWPLTANQSAVSSGNIAAHNQKLNNLTVNNYISGNGGQRILPSSGTWPAESVPNTNRFIEYKISPSNAHDMTIKELSIPLSFNSSSYAHARIAWSSDSVNFTNLATDISVATGSVPVEHKFENLHIEIPFGKAFYLRVYPWTTSSISDKYLVSKNVRIKVQTNIISQIAFPEAEGGGRNASGGRGGQIYYVTNLNNSGTGSLRDAVSEGNRTILFKTSGTIFLESPIVIQKDNITIAGQTAPGDGICLANYGLAISASNVIIRYLRSRPGDIITRPGDSTKTVDAMYNTFGTPIQNPFRNIIVDHCSLSWSTDEAASFYAIAAFTLQWSIISESLYRAAHPKPTPHGYGGIWGGQNASFHHNLLASHSNRNPRFSGSENNGQPELEYVDFRNNVIFNWYGGTYGGIGGHQNMVNNYYKGGPATAGTFRKKRILSYSNATTIQHGKFYIDGNYVNGFPDVTADNWTGIDIASGIPVDSIKATTPFSYTAVNTQSATDAYSSVLNSAGAILPRRDTVDRRIVKEVQTGVTTFADTSFSVSGMDSPSGIIDSQTTVGGWPTLNTTIYPKDSDNDGLPDWWEAKQNGNSTDSTSVNRNAYATDGYTFLEKYINSIPSPDQQVVFENVNGARLNNSDTVQVNFNVDWGKDQYKFELYRSSDNNTFSKIKEINGDINKTNYFFQDIFSTETPVYYKIGSIRNDHTGSIFYSNTIQLPSEESTLSIKALSPETKNQIQKNQFSLYPNPADKQIIIKHNAALAGSVIFVSDMSGKIRSKHIPDLNDTSSTIEIHHLPVGIYVLSFKNSSDQKSILFYKK</sequence>
<accession>F0S893</accession>
<evidence type="ECO:0000256" key="2">
    <source>
        <dbReference type="ARBA" id="ARBA00023180"/>
    </source>
</evidence>
<dbReference type="InterPro" id="IPR011050">
    <property type="entry name" value="Pectin_lyase_fold/virulence"/>
</dbReference>
<keyword evidence="2" id="KW-0325">Glycoprotein</keyword>
<organism evidence="5 6">
    <name type="scientific">Pseudopedobacter saltans (strain ATCC 51119 / DSM 12145 / JCM 21818 / CCUG 39354 / LMG 10337 / NBRC 100064 / NCIMB 13643)</name>
    <name type="common">Pedobacter saltans</name>
    <dbReference type="NCBI Taxonomy" id="762903"/>
    <lineage>
        <taxon>Bacteria</taxon>
        <taxon>Pseudomonadati</taxon>
        <taxon>Bacteroidota</taxon>
        <taxon>Sphingobacteriia</taxon>
        <taxon>Sphingobacteriales</taxon>
        <taxon>Sphingobacteriaceae</taxon>
        <taxon>Pseudopedobacter</taxon>
    </lineage>
</organism>
<dbReference type="eggNOG" id="COG3866">
    <property type="taxonomic scope" value="Bacteria"/>
</dbReference>
<dbReference type="EMBL" id="CP002545">
    <property type="protein sequence ID" value="ADY52355.1"/>
    <property type="molecule type" value="Genomic_DNA"/>
</dbReference>
<reference evidence="6" key="2">
    <citation type="submission" date="2011-02" db="EMBL/GenBank/DDBJ databases">
        <title>The complete genome of Pedobacter saltans DSM 12145.</title>
        <authorList>
            <consortium name="US DOE Joint Genome Institute (JGI-PGF)"/>
            <person name="Lucas S."/>
            <person name="Copeland A."/>
            <person name="Lapidus A."/>
            <person name="Bruce D."/>
            <person name="Goodwin L."/>
            <person name="Pitluck S."/>
            <person name="Kyrpides N."/>
            <person name="Mavromatis K."/>
            <person name="Pagani I."/>
            <person name="Ivanova N."/>
            <person name="Ovchinnikova G."/>
            <person name="Lu M."/>
            <person name="Detter J.C."/>
            <person name="Han C."/>
            <person name="Land M."/>
            <person name="Hauser L."/>
            <person name="Markowitz V."/>
            <person name="Cheng J.-F."/>
            <person name="Hugenholtz P."/>
            <person name="Woyke T."/>
            <person name="Wu D."/>
            <person name="Tindall B."/>
            <person name="Pomrenke H.G."/>
            <person name="Brambilla E."/>
            <person name="Klenk H.-P."/>
            <person name="Eisen J.A."/>
        </authorList>
    </citation>
    <scope>NUCLEOTIDE SEQUENCE [LARGE SCALE GENOMIC DNA]</scope>
    <source>
        <strain evidence="6">ATCC 51119 / DSM 12145 / JCM 21818 / LMG 10337 / NBRC 100064 / NCIMB 13643</strain>
    </source>
</reference>
<dbReference type="Pfam" id="PF18962">
    <property type="entry name" value="Por_Secre_tail"/>
    <property type="match status" value="1"/>
</dbReference>
<dbReference type="PANTHER" id="PTHR42970:SF1">
    <property type="entry name" value="PECTATE LYASE C-RELATED"/>
    <property type="match status" value="1"/>
</dbReference>
<keyword evidence="1" id="KW-0479">Metal-binding</keyword>
<dbReference type="InterPro" id="IPR052063">
    <property type="entry name" value="Polysaccharide_Lyase_1"/>
</dbReference>
<feature type="signal peptide" evidence="3">
    <location>
        <begin position="1"/>
        <end position="21"/>
    </location>
</feature>
<evidence type="ECO:0000256" key="1">
    <source>
        <dbReference type="ARBA" id="ARBA00022723"/>
    </source>
</evidence>
<gene>
    <name evidence="5" type="ordered locus">Pedsa_1800</name>
</gene>
<reference evidence="5 6" key="1">
    <citation type="journal article" date="2011" name="Stand. Genomic Sci.">
        <title>Complete genome sequence of the gliding, heparinolytic Pedobacter saltans type strain (113).</title>
        <authorList>
            <person name="Liolios K."/>
            <person name="Sikorski J."/>
            <person name="Lu M."/>
            <person name="Nolan M."/>
            <person name="Lapidus A."/>
            <person name="Lucas S."/>
            <person name="Hammon N."/>
            <person name="Deshpande S."/>
            <person name="Cheng J.F."/>
            <person name="Tapia R."/>
            <person name="Han C."/>
            <person name="Goodwin L."/>
            <person name="Pitluck S."/>
            <person name="Huntemann M."/>
            <person name="Ivanova N."/>
            <person name="Pagani I."/>
            <person name="Mavromatis K."/>
            <person name="Ovchinikova G."/>
            <person name="Pati A."/>
            <person name="Chen A."/>
            <person name="Palaniappan K."/>
            <person name="Land M."/>
            <person name="Hauser L."/>
            <person name="Brambilla E.M."/>
            <person name="Kotsyurbenko O."/>
            <person name="Rohde M."/>
            <person name="Tindall B.J."/>
            <person name="Abt B."/>
            <person name="Goker M."/>
            <person name="Detter J.C."/>
            <person name="Woyke T."/>
            <person name="Bristow J."/>
            <person name="Eisen J.A."/>
            <person name="Markowitz V."/>
            <person name="Hugenholtz P."/>
            <person name="Klenk H.P."/>
            <person name="Kyrpides N.C."/>
        </authorList>
    </citation>
    <scope>NUCLEOTIDE SEQUENCE [LARGE SCALE GENOMIC DNA]</scope>
    <source>
        <strain evidence="6">ATCC 51119 / DSM 12145 / JCM 21818 / LMG 10337 / NBRC 100064 / NCIMB 13643</strain>
    </source>
</reference>
<proteinExistence type="predicted"/>
<dbReference type="NCBIfam" id="TIGR04183">
    <property type="entry name" value="Por_Secre_tail"/>
    <property type="match status" value="1"/>
</dbReference>
<dbReference type="STRING" id="762903.Pedsa_1800"/>
<dbReference type="PANTHER" id="PTHR42970">
    <property type="entry name" value="PECTATE LYASE C-RELATED"/>
    <property type="match status" value="1"/>
</dbReference>
<dbReference type="SUPFAM" id="SSF51126">
    <property type="entry name" value="Pectin lyase-like"/>
    <property type="match status" value="1"/>
</dbReference>
<keyword evidence="6" id="KW-1185">Reference proteome</keyword>
<evidence type="ECO:0000259" key="4">
    <source>
        <dbReference type="Pfam" id="PF18962"/>
    </source>
</evidence>